<evidence type="ECO:0000313" key="2">
    <source>
        <dbReference type="Proteomes" id="UP000291259"/>
    </source>
</evidence>
<dbReference type="OrthoDB" id="5165349at2"/>
<dbReference type="GO" id="GO:0005975">
    <property type="term" value="P:carbohydrate metabolic process"/>
    <property type="evidence" value="ECO:0007669"/>
    <property type="project" value="InterPro"/>
</dbReference>
<dbReference type="RefSeq" id="WP_129189119.1">
    <property type="nucleotide sequence ID" value="NZ_CP035491.1"/>
</dbReference>
<sequence length="899" mass="97189">MTVLPSGVPSLDRLSAEWVDAADLAHLHSLRNQWGQAHVNADLTSISWLAVPPYAGGYRTGVLRVDGSIPEAESFNWAPWGVRRRATVGGVLVETDTRLGYEATDAFQRVSATNETDASCEVELSLELLAPIAHSDVDWGWLHGVPWNDGHRHDYYAIERVRADAVSDATRQSHLVADDPRHIRLGRPRVPGIQRDEEDAPMLLETALPAHVSQDSPSRVRPSAVLAEFAWVEAQTGDVGDVGTASATAGPTRFDGPWRVDAPDDELRLPAVALGDGGRLTFEVRLRDSADGVLLTHGNHPDSLQFAIVAGCLVARVGGEPMRSTRHLEPGRRYRVSASVSSSGAALEVDGVEVARTSDWRAGTRWTASERGGAVVVVDSASPARSAFAFSRRPDRIEVAGQRGVATWSVRLAPGERVDLGVVLEFGDDEEQVLRRADWAARRFEARFASIAESWRRLWANAFTPGNPDHSGYLPVFESPDEGLELGYYYGILLVLYLRNTGVSPIGPVFLTGGPRLGATTTFYWDQSEWARIGAMLEPAGVRAWIVAALGQPYESSHSFDTRSLTPVGNHYSANDHALFTIVEHYVGITGDRSVLDESVRGRSVLDHLREMAGRARTDRVSFREGDAGVLVDLGRDAWELLECVPNYRDAVVSFNAGYAGMLRSLASLVKGLGETSEAHALRDDADRLTAAVLGQYAGDGRWRIAHPEGDDPIGHCLDFELVAAHLADELDERQRAEMVAFVEEHLLDGDWMRALSPDDPIAPFSDRPDHGAAGAFAGWPGSTSFGLARLGRPDLAAAFLSRIHRSRSGALWGQAVESIGGGRFRVAERGVSNRDSNAAVAVSEAVVGGLFGILAGFEHAGAGSLESEWGTLRNVRAVGFDLAADGAVVRREPASTLA</sequence>
<dbReference type="Proteomes" id="UP000291259">
    <property type="component" value="Chromosome"/>
</dbReference>
<evidence type="ECO:0000313" key="1">
    <source>
        <dbReference type="EMBL" id="QAY72670.1"/>
    </source>
</evidence>
<dbReference type="AlphaFoldDB" id="A0A4P6F949"/>
<dbReference type="InterPro" id="IPR008928">
    <property type="entry name" value="6-hairpin_glycosidase_sf"/>
</dbReference>
<dbReference type="EMBL" id="CP035491">
    <property type="protein sequence ID" value="QAY72670.1"/>
    <property type="molecule type" value="Genomic_DNA"/>
</dbReference>
<dbReference type="KEGG" id="agf:ET445_04225"/>
<keyword evidence="2" id="KW-1185">Reference proteome</keyword>
<organism evidence="1 2">
    <name type="scientific">Agromyces protaetiae</name>
    <dbReference type="NCBI Taxonomy" id="2509455"/>
    <lineage>
        <taxon>Bacteria</taxon>
        <taxon>Bacillati</taxon>
        <taxon>Actinomycetota</taxon>
        <taxon>Actinomycetes</taxon>
        <taxon>Micrococcales</taxon>
        <taxon>Microbacteriaceae</taxon>
        <taxon>Agromyces</taxon>
    </lineage>
</organism>
<dbReference type="InterPro" id="IPR012341">
    <property type="entry name" value="6hp_glycosidase-like_sf"/>
</dbReference>
<reference evidence="1 2" key="1">
    <citation type="submission" date="2019-01" db="EMBL/GenBank/DDBJ databases">
        <title>Genome sequencing of strain FW100M-8.</title>
        <authorList>
            <person name="Heo J."/>
            <person name="Kim S.-J."/>
            <person name="Kim J.-S."/>
            <person name="Hong S.-B."/>
            <person name="Kwon S.-W."/>
        </authorList>
    </citation>
    <scope>NUCLEOTIDE SEQUENCE [LARGE SCALE GENOMIC DNA]</scope>
    <source>
        <strain evidence="1 2">FW100M-8</strain>
    </source>
</reference>
<gene>
    <name evidence="1" type="ORF">ET445_04225</name>
</gene>
<protein>
    <submittedName>
        <fullName evidence="1">Uncharacterized protein</fullName>
    </submittedName>
</protein>
<dbReference type="SUPFAM" id="SSF48208">
    <property type="entry name" value="Six-hairpin glycosidases"/>
    <property type="match status" value="1"/>
</dbReference>
<dbReference type="Gene3D" id="1.50.10.10">
    <property type="match status" value="1"/>
</dbReference>
<dbReference type="InterPro" id="IPR013320">
    <property type="entry name" value="ConA-like_dom_sf"/>
</dbReference>
<dbReference type="SUPFAM" id="SSF49899">
    <property type="entry name" value="Concanavalin A-like lectins/glucanases"/>
    <property type="match status" value="1"/>
</dbReference>
<proteinExistence type="predicted"/>
<name>A0A4P6F949_9MICO</name>
<accession>A0A4P6F949</accession>